<evidence type="ECO:0000313" key="10">
    <source>
        <dbReference type="EMBL" id="ANB15129.1"/>
    </source>
</evidence>
<evidence type="ECO:0000256" key="1">
    <source>
        <dbReference type="ARBA" id="ARBA00004141"/>
    </source>
</evidence>
<feature type="transmembrane region" description="Helical" evidence="9">
    <location>
        <begin position="108"/>
        <end position="127"/>
    </location>
</feature>
<dbReference type="Proteomes" id="UP000189580">
    <property type="component" value="Chromosome b"/>
</dbReference>
<dbReference type="PANTHER" id="PTHR22601">
    <property type="entry name" value="ISP4 LIKE PROTEIN"/>
    <property type="match status" value="1"/>
</dbReference>
<dbReference type="NCBIfam" id="TIGR00727">
    <property type="entry name" value="ISP4_OPT"/>
    <property type="match status" value="1"/>
</dbReference>
<dbReference type="KEGG" id="slb:AWJ20_2750"/>
<dbReference type="GO" id="GO:0035673">
    <property type="term" value="F:oligopeptide transmembrane transporter activity"/>
    <property type="evidence" value="ECO:0007669"/>
    <property type="project" value="InterPro"/>
</dbReference>
<evidence type="ECO:0000256" key="5">
    <source>
        <dbReference type="ARBA" id="ARBA00022856"/>
    </source>
</evidence>
<feature type="transmembrane region" description="Helical" evidence="9">
    <location>
        <begin position="425"/>
        <end position="442"/>
    </location>
</feature>
<dbReference type="Pfam" id="PF03169">
    <property type="entry name" value="OPT"/>
    <property type="match status" value="1"/>
</dbReference>
<dbReference type="EMBL" id="CP014503">
    <property type="protein sequence ID" value="ANB15129.1"/>
    <property type="molecule type" value="Genomic_DNA"/>
</dbReference>
<dbReference type="InterPro" id="IPR004648">
    <property type="entry name" value="Oligpept_transpt"/>
</dbReference>
<feature type="transmembrane region" description="Helical" evidence="9">
    <location>
        <begin position="299"/>
        <end position="323"/>
    </location>
</feature>
<evidence type="ECO:0000256" key="6">
    <source>
        <dbReference type="ARBA" id="ARBA00022927"/>
    </source>
</evidence>
<feature type="transmembrane region" description="Helical" evidence="9">
    <location>
        <begin position="34"/>
        <end position="53"/>
    </location>
</feature>
<keyword evidence="4 9" id="KW-0812">Transmembrane</keyword>
<protein>
    <submittedName>
        <fullName evidence="10">Opt2p</fullName>
    </submittedName>
</protein>
<dbReference type="AlphaFoldDB" id="A0A167FCT4"/>
<dbReference type="RefSeq" id="XP_018737606.1">
    <property type="nucleotide sequence ID" value="XM_018879717.1"/>
</dbReference>
<dbReference type="NCBIfam" id="TIGR00728">
    <property type="entry name" value="OPT_sfam"/>
    <property type="match status" value="1"/>
</dbReference>
<keyword evidence="5" id="KW-0571">Peptide transport</keyword>
<feature type="transmembrane region" description="Helical" evidence="9">
    <location>
        <begin position="272"/>
        <end position="293"/>
    </location>
</feature>
<keyword evidence="3" id="KW-0813">Transport</keyword>
<dbReference type="InterPro" id="IPR004813">
    <property type="entry name" value="OPT"/>
</dbReference>
<gene>
    <name evidence="10" type="primary">OPT2</name>
    <name evidence="10" type="ORF">AWJ20_2750</name>
</gene>
<keyword evidence="8 9" id="KW-0472">Membrane</keyword>
<dbReference type="GeneID" id="30034696"/>
<name>A0A167FCT4_9ASCO</name>
<evidence type="ECO:0000256" key="7">
    <source>
        <dbReference type="ARBA" id="ARBA00022989"/>
    </source>
</evidence>
<feature type="transmembrane region" description="Helical" evidence="9">
    <location>
        <begin position="245"/>
        <end position="265"/>
    </location>
</feature>
<keyword evidence="11" id="KW-1185">Reference proteome</keyword>
<keyword evidence="6" id="KW-0653">Protein transport</keyword>
<reference evidence="10 11" key="1">
    <citation type="submission" date="2016-02" db="EMBL/GenBank/DDBJ databases">
        <title>Complete genome sequence and transcriptome regulation of the pentose utilising yeast Sugiyamaella lignohabitans.</title>
        <authorList>
            <person name="Bellasio M."/>
            <person name="Peymann A."/>
            <person name="Valli M."/>
            <person name="Sipitzky M."/>
            <person name="Graf A."/>
            <person name="Sauer M."/>
            <person name="Marx H."/>
            <person name="Mattanovich D."/>
        </authorList>
    </citation>
    <scope>NUCLEOTIDE SEQUENCE [LARGE SCALE GENOMIC DNA]</scope>
    <source>
        <strain evidence="10 11">CBS 10342</strain>
    </source>
</reference>
<evidence type="ECO:0000256" key="4">
    <source>
        <dbReference type="ARBA" id="ARBA00022692"/>
    </source>
</evidence>
<evidence type="ECO:0000313" key="11">
    <source>
        <dbReference type="Proteomes" id="UP000189580"/>
    </source>
</evidence>
<organism evidence="10 11">
    <name type="scientific">Sugiyamaella lignohabitans</name>
    <dbReference type="NCBI Taxonomy" id="796027"/>
    <lineage>
        <taxon>Eukaryota</taxon>
        <taxon>Fungi</taxon>
        <taxon>Dikarya</taxon>
        <taxon>Ascomycota</taxon>
        <taxon>Saccharomycotina</taxon>
        <taxon>Dipodascomycetes</taxon>
        <taxon>Dipodascales</taxon>
        <taxon>Trichomonascaceae</taxon>
        <taxon>Sugiyamaella</taxon>
    </lineage>
</organism>
<dbReference type="OrthoDB" id="9986677at2759"/>
<proteinExistence type="inferred from homology"/>
<evidence type="ECO:0000256" key="2">
    <source>
        <dbReference type="ARBA" id="ARBA00008807"/>
    </source>
</evidence>
<comment type="subcellular location">
    <subcellularLocation>
        <location evidence="1">Membrane</location>
        <topology evidence="1">Multi-pass membrane protein</topology>
    </subcellularLocation>
</comment>
<evidence type="ECO:0000256" key="9">
    <source>
        <dbReference type="SAM" id="Phobius"/>
    </source>
</evidence>
<evidence type="ECO:0000256" key="8">
    <source>
        <dbReference type="ARBA" id="ARBA00023136"/>
    </source>
</evidence>
<accession>A0A167FCT4</accession>
<comment type="similarity">
    <text evidence="2">Belongs to the oligopeptide OPT transporter family.</text>
</comment>
<sequence length="570" mass="64991">MWPTVLPTIALNRALVSEESKIAVNGWKISKFKFFWMFFIGSFCYFWIPGYLFSALSNFDWMVWIKPDDLLLNTITGFYGLGINPITTFDWNIISFNSPLVWPFYTQLNAYIGTAIAGCIIIPAVYYTNYKWTAYIPINTNSLYANDQTPYDVTQVLDSKGLFSDELYQKYSPPYYSAANLVVYGAFFAIYPYAVIDQTLSNWTGIKGAFIDVYKGLIDRKRSNFHNQKDGFSQCMSHYKEVPDWWFFTVLLISLVLGIIFVEIYPTNTPVWGIFFALGINFVFLIPLTLIYSSTGFSFGLNVLVELIVGYALPGNGIALMIIKTYGYNIDGQSESYLSTQKMAHYTKIPPRAIFRAMILATFIQCFVSIGVVNFLIHKVDGICNYEIQSTKEKFLCPSEKTYYSSSVIWGVIGPKLVFKSIYPILKWCFLIGALIPAPIWYAKKRFPKQLKYFHPVIVIGGFLNYAPYSLAFYTPGIFASYAFMVHIRRRYFGWWERYNYVLTSALTAGVALSAIIIFFAVQYHPKSVSWWGTEGYANNTDLGLGGAPRLTLAEGEIFGFPYGQFPTNS</sequence>
<keyword evidence="7 9" id="KW-1133">Transmembrane helix</keyword>
<feature type="transmembrane region" description="Helical" evidence="9">
    <location>
        <begin position="454"/>
        <end position="479"/>
    </location>
</feature>
<dbReference type="GO" id="GO:0016020">
    <property type="term" value="C:membrane"/>
    <property type="evidence" value="ECO:0007669"/>
    <property type="project" value="UniProtKB-SubCell"/>
</dbReference>
<feature type="transmembrane region" description="Helical" evidence="9">
    <location>
        <begin position="499"/>
        <end position="522"/>
    </location>
</feature>
<evidence type="ECO:0000256" key="3">
    <source>
        <dbReference type="ARBA" id="ARBA00022448"/>
    </source>
</evidence>
<feature type="transmembrane region" description="Helical" evidence="9">
    <location>
        <begin position="353"/>
        <end position="377"/>
    </location>
</feature>
<dbReference type="GO" id="GO:0015031">
    <property type="term" value="P:protein transport"/>
    <property type="evidence" value="ECO:0007669"/>
    <property type="project" value="UniProtKB-KW"/>
</dbReference>